<dbReference type="InterPro" id="IPR017853">
    <property type="entry name" value="GH"/>
</dbReference>
<evidence type="ECO:0000259" key="6">
    <source>
        <dbReference type="Pfam" id="PF10566"/>
    </source>
</evidence>
<keyword evidence="10" id="KW-1185">Reference proteome</keyword>
<dbReference type="Gene3D" id="2.70.98.10">
    <property type="match status" value="1"/>
</dbReference>
<name>A0ABM7VLZ1_9BACT</name>
<evidence type="ECO:0000313" key="10">
    <source>
        <dbReference type="Proteomes" id="UP001354989"/>
    </source>
</evidence>
<dbReference type="InterPro" id="IPR052720">
    <property type="entry name" value="Glycosyl_hydrolase_97"/>
</dbReference>
<organism evidence="9 10">
    <name type="scientific">Persicobacter psychrovividus</name>
    <dbReference type="NCBI Taxonomy" id="387638"/>
    <lineage>
        <taxon>Bacteria</taxon>
        <taxon>Pseudomonadati</taxon>
        <taxon>Bacteroidota</taxon>
        <taxon>Cytophagia</taxon>
        <taxon>Cytophagales</taxon>
        <taxon>Persicobacteraceae</taxon>
        <taxon>Persicobacter</taxon>
    </lineage>
</organism>
<dbReference type="RefSeq" id="WP_338399131.1">
    <property type="nucleotide sequence ID" value="NZ_AP025296.1"/>
</dbReference>
<protein>
    <submittedName>
        <fullName evidence="9">Alpha-glucosidase</fullName>
    </submittedName>
</protein>
<dbReference type="Pfam" id="PF14509">
    <property type="entry name" value="GH97_C"/>
    <property type="match status" value="1"/>
</dbReference>
<dbReference type="Pfam" id="PF10566">
    <property type="entry name" value="Glyco_hydro_97"/>
    <property type="match status" value="1"/>
</dbReference>
<evidence type="ECO:0000313" key="9">
    <source>
        <dbReference type="EMBL" id="BDD01935.1"/>
    </source>
</evidence>
<geneLocation type="plasmid" evidence="9 10">
    <name>pPP4</name>
</geneLocation>
<dbReference type="InterPro" id="IPR019563">
    <property type="entry name" value="GH97_catalytic"/>
</dbReference>
<proteinExistence type="predicted"/>
<keyword evidence="5" id="KW-0326">Glycosidase</keyword>
<dbReference type="InterPro" id="IPR014718">
    <property type="entry name" value="GH-type_carb-bd"/>
</dbReference>
<accession>A0ABM7VLZ1</accession>
<keyword evidence="9" id="KW-0614">Plasmid</keyword>
<dbReference type="SUPFAM" id="SSF51445">
    <property type="entry name" value="(Trans)glycosidases"/>
    <property type="match status" value="1"/>
</dbReference>
<evidence type="ECO:0000256" key="2">
    <source>
        <dbReference type="ARBA" id="ARBA00011245"/>
    </source>
</evidence>
<comment type="subunit">
    <text evidence="2">Monomer.</text>
</comment>
<reference evidence="9 10" key="1">
    <citation type="submission" date="2021-12" db="EMBL/GenBank/DDBJ databases">
        <title>Genome sequencing of bacteria with rrn-lacking chromosome and rrn-plasmid.</title>
        <authorList>
            <person name="Anda M."/>
            <person name="Iwasaki W."/>
        </authorList>
    </citation>
    <scope>NUCLEOTIDE SEQUENCE [LARGE SCALE GENOMIC DNA]</scope>
    <source>
        <strain evidence="9 10">NBRC 101262</strain>
        <plasmid evidence="9 10">pPP4</plasmid>
    </source>
</reference>
<keyword evidence="4" id="KW-0106">Calcium</keyword>
<dbReference type="Gene3D" id="3.20.20.70">
    <property type="entry name" value="Aldolase class I"/>
    <property type="match status" value="1"/>
</dbReference>
<dbReference type="InterPro" id="IPR013785">
    <property type="entry name" value="Aldolase_TIM"/>
</dbReference>
<dbReference type="PANTHER" id="PTHR35803">
    <property type="entry name" value="GLUCAN 1,4-ALPHA-GLUCOSIDASE SUSB-RELATED"/>
    <property type="match status" value="1"/>
</dbReference>
<evidence type="ECO:0000256" key="5">
    <source>
        <dbReference type="ARBA" id="ARBA00023295"/>
    </source>
</evidence>
<evidence type="ECO:0000256" key="4">
    <source>
        <dbReference type="ARBA" id="ARBA00022837"/>
    </source>
</evidence>
<evidence type="ECO:0000256" key="1">
    <source>
        <dbReference type="ARBA" id="ARBA00001913"/>
    </source>
</evidence>
<dbReference type="Proteomes" id="UP001354989">
    <property type="component" value="Plasmid pPP4"/>
</dbReference>
<comment type="cofactor">
    <cofactor evidence="1">
        <name>Ca(2+)</name>
        <dbReference type="ChEBI" id="CHEBI:29108"/>
    </cofactor>
</comment>
<dbReference type="InterPro" id="IPR013780">
    <property type="entry name" value="Glyco_hydro_b"/>
</dbReference>
<dbReference type="Gene3D" id="2.60.40.1180">
    <property type="entry name" value="Golgi alpha-mannosidase II"/>
    <property type="match status" value="1"/>
</dbReference>
<dbReference type="PANTHER" id="PTHR35803:SF2">
    <property type="entry name" value="RETAINING ALPHA-GALACTOSIDASE"/>
    <property type="match status" value="1"/>
</dbReference>
<feature type="domain" description="Glycosyl-hydrolase 97 catalytic" evidence="6">
    <location>
        <begin position="314"/>
        <end position="467"/>
    </location>
</feature>
<sequence length="654" mass="73666">MQSLVNFFSVRAIFMLCLGSLFYGCSGNASVTDKRIQIDNPDKSLSFILHIKSGELAYEVLAQDQIILGKSRLGINRSDGNFAKKLSLSEFSKDDQLAAHIEFLSGKQSQVSHQYSQGNFTFKNEKDQLVKLQVKVFEQGVAFRYLFPESSDNKVTILEEQSEFYFPQGGEAWLQPYQDATQWSPAYEAVYKPYALGSSSPMKNGWCFPALFNTANHYVLLSEAGPFDGNYAAMHLKKDAPNGRYALAWPDKDEANGYYDQKPSSKLPWQTPWRVISIHENLASLVTCDLVKSLAPASKIKNTDWIKPGPASWSWLTDNDSPQDYQKLVPYIDLAAEMGWSYSLIDANWDNMANGNIEKLVEYAKSKNVNLLLWYNSGGKHNIITEAPRDLMDNRQARRKEFERIHKMGIKGVKIDFFQSDKQEIMQLYPQILEDAADFEIMVNFHGCTIPRGWERTYPNLLTMEAVRGEEVYGFGKNFPDNAPVANCILPFTRNIVGPMDYTPTVFSNGKMKHKTTMAHELALSIVFESGWQHLADGPKQFGALPEKTKTILNHLPTAWDEIKLLQGAVGKDLVIARRKGSDWYIAGINGEGVNKEWHIDFEAITDQGKLTLVVDKGRKLKDSSGEIKNATLNIMPYGGFVAKITAANTKTTK</sequence>
<feature type="domain" description="Glycosyl-hydrolase 97 C-terminal oligomerisation" evidence="8">
    <location>
        <begin position="559"/>
        <end position="645"/>
    </location>
</feature>
<keyword evidence="3" id="KW-0378">Hydrolase</keyword>
<evidence type="ECO:0000256" key="3">
    <source>
        <dbReference type="ARBA" id="ARBA00022801"/>
    </source>
</evidence>
<dbReference type="EMBL" id="AP025296">
    <property type="protein sequence ID" value="BDD01935.1"/>
    <property type="molecule type" value="Genomic_DNA"/>
</dbReference>
<gene>
    <name evidence="9" type="ORF">PEPS_42150</name>
</gene>
<evidence type="ECO:0000259" key="7">
    <source>
        <dbReference type="Pfam" id="PF14508"/>
    </source>
</evidence>
<dbReference type="Pfam" id="PF14508">
    <property type="entry name" value="GH97_N"/>
    <property type="match status" value="1"/>
</dbReference>
<evidence type="ECO:0000259" key="8">
    <source>
        <dbReference type="Pfam" id="PF14509"/>
    </source>
</evidence>
<feature type="domain" description="Glycosyl-hydrolase 97 N-terminal" evidence="7">
    <location>
        <begin position="40"/>
        <end position="295"/>
    </location>
</feature>
<dbReference type="InterPro" id="IPR029486">
    <property type="entry name" value="GH97_N"/>
</dbReference>
<dbReference type="InterPro" id="IPR029483">
    <property type="entry name" value="GH97_C"/>
</dbReference>